<evidence type="ECO:0000313" key="1">
    <source>
        <dbReference type="EMBL" id="AWK90333.1"/>
    </source>
</evidence>
<protein>
    <submittedName>
        <fullName evidence="1">BrnT family toxin</fullName>
    </submittedName>
</protein>
<proteinExistence type="predicted"/>
<dbReference type="Proteomes" id="UP000245629">
    <property type="component" value="Plasmid unnamed5"/>
</dbReference>
<sequence length="98" mass="11395">MEFEWDDEKNERNYLKHGVRFDDAMYVFEGPTIVRPDLRDYGTETRFVTFGHVDGRLLAVVHTWRGNVCRIISARKANKREQRAYHSALLGHAPDSAS</sequence>
<evidence type="ECO:0000313" key="2">
    <source>
        <dbReference type="Proteomes" id="UP000245629"/>
    </source>
</evidence>
<dbReference type="InterPro" id="IPR007460">
    <property type="entry name" value="BrnT_toxin"/>
</dbReference>
<dbReference type="OrthoDB" id="9798158at2"/>
<dbReference type="InterPro" id="IPR038573">
    <property type="entry name" value="BrnT_sf"/>
</dbReference>
<dbReference type="Pfam" id="PF04365">
    <property type="entry name" value="BrnT_toxin"/>
    <property type="match status" value="1"/>
</dbReference>
<keyword evidence="1" id="KW-0614">Plasmid</keyword>
<reference evidence="2" key="1">
    <citation type="submission" date="2018-05" db="EMBL/GenBank/DDBJ databases">
        <title>Azospirillum thermophila sp. nov., a novel isolated from hot spring.</title>
        <authorList>
            <person name="Zhao Z."/>
        </authorList>
    </citation>
    <scope>NUCLEOTIDE SEQUENCE [LARGE SCALE GENOMIC DNA]</scope>
    <source>
        <strain evidence="2">CFH 70021</strain>
        <plasmid evidence="2">unnamed5</plasmid>
    </source>
</reference>
<keyword evidence="2" id="KW-1185">Reference proteome</keyword>
<dbReference type="Gene3D" id="3.10.450.530">
    <property type="entry name" value="Ribonuclease toxin, BrnT, of type II toxin-antitoxin system"/>
    <property type="match status" value="1"/>
</dbReference>
<organism evidence="1 2">
    <name type="scientific">Azospirillum thermophilum</name>
    <dbReference type="NCBI Taxonomy" id="2202148"/>
    <lineage>
        <taxon>Bacteria</taxon>
        <taxon>Pseudomonadati</taxon>
        <taxon>Pseudomonadota</taxon>
        <taxon>Alphaproteobacteria</taxon>
        <taxon>Rhodospirillales</taxon>
        <taxon>Azospirillaceae</taxon>
        <taxon>Azospirillum</taxon>
    </lineage>
</organism>
<geneLocation type="plasmid" evidence="1 2">
    <name>unnamed5</name>
</geneLocation>
<dbReference type="EMBL" id="CP029360">
    <property type="protein sequence ID" value="AWK90333.1"/>
    <property type="molecule type" value="Genomic_DNA"/>
</dbReference>
<accession>A0A2S2D0P0</accession>
<dbReference type="RefSeq" id="WP_109334545.1">
    <property type="nucleotide sequence ID" value="NZ_CP029360.1"/>
</dbReference>
<dbReference type="KEGG" id="azz:DEW08_30420"/>
<gene>
    <name evidence="1" type="ORF">DEW08_30420</name>
</gene>
<dbReference type="AlphaFoldDB" id="A0A2S2D0P0"/>
<name>A0A2S2D0P0_9PROT</name>